<feature type="region of interest" description="Disordered" evidence="1">
    <location>
        <begin position="1"/>
        <end position="61"/>
    </location>
</feature>
<proteinExistence type="predicted"/>
<dbReference type="OrthoDB" id="3916724at2759"/>
<evidence type="ECO:0000313" key="2">
    <source>
        <dbReference type="EMBL" id="TKA37624.1"/>
    </source>
</evidence>
<name>A0A4U0UP88_9PEZI</name>
<accession>A0A4U0UP88</accession>
<reference evidence="2 3" key="1">
    <citation type="submission" date="2017-03" db="EMBL/GenBank/DDBJ databases">
        <title>Genomes of endolithic fungi from Antarctica.</title>
        <authorList>
            <person name="Coleine C."/>
            <person name="Masonjones S."/>
            <person name="Stajich J.E."/>
        </authorList>
    </citation>
    <scope>NUCLEOTIDE SEQUENCE [LARGE SCALE GENOMIC DNA]</scope>
    <source>
        <strain evidence="2 3">CCFEE 5311</strain>
    </source>
</reference>
<feature type="region of interest" description="Disordered" evidence="1">
    <location>
        <begin position="339"/>
        <end position="379"/>
    </location>
</feature>
<protein>
    <submittedName>
        <fullName evidence="2">Uncharacterized protein</fullName>
    </submittedName>
</protein>
<evidence type="ECO:0000313" key="3">
    <source>
        <dbReference type="Proteomes" id="UP000310066"/>
    </source>
</evidence>
<feature type="compositionally biased region" description="Basic and acidic residues" evidence="1">
    <location>
        <begin position="182"/>
        <end position="192"/>
    </location>
</feature>
<organism evidence="2 3">
    <name type="scientific">Friedmanniomyces endolithicus</name>
    <dbReference type="NCBI Taxonomy" id="329885"/>
    <lineage>
        <taxon>Eukaryota</taxon>
        <taxon>Fungi</taxon>
        <taxon>Dikarya</taxon>
        <taxon>Ascomycota</taxon>
        <taxon>Pezizomycotina</taxon>
        <taxon>Dothideomycetes</taxon>
        <taxon>Dothideomycetidae</taxon>
        <taxon>Mycosphaerellales</taxon>
        <taxon>Teratosphaeriaceae</taxon>
        <taxon>Friedmanniomyces</taxon>
    </lineage>
</organism>
<feature type="region of interest" description="Disordered" evidence="1">
    <location>
        <begin position="87"/>
        <end position="192"/>
    </location>
</feature>
<dbReference type="EMBL" id="NAJP01000050">
    <property type="protein sequence ID" value="TKA37624.1"/>
    <property type="molecule type" value="Genomic_DNA"/>
</dbReference>
<comment type="caution">
    <text evidence="2">The sequence shown here is derived from an EMBL/GenBank/DDBJ whole genome shotgun (WGS) entry which is preliminary data.</text>
</comment>
<dbReference type="Proteomes" id="UP000310066">
    <property type="component" value="Unassembled WGS sequence"/>
</dbReference>
<feature type="compositionally biased region" description="Low complexity" evidence="1">
    <location>
        <begin position="28"/>
        <end position="39"/>
    </location>
</feature>
<feature type="compositionally biased region" description="Basic and acidic residues" evidence="1">
    <location>
        <begin position="138"/>
        <end position="155"/>
    </location>
</feature>
<feature type="compositionally biased region" description="Acidic residues" evidence="1">
    <location>
        <begin position="157"/>
        <end position="168"/>
    </location>
</feature>
<gene>
    <name evidence="2" type="ORF">B0A54_11708</name>
</gene>
<dbReference type="AlphaFoldDB" id="A0A4U0UP88"/>
<sequence>MTLFIDRVPDPQLAEWPIFGEGSNGAISSPSDMGPDSSSTVRKHVCSTSDDESDSDSDNESSAFWNRFAKADGVRVRVISGPKLIRRGNVWLEPAREGEGGDQETATGSQEVGSGGEESESERGHDDPGIVSAARGSIMHDRDWVREHREIRSGDESSGEESESDDGDDHSSIVSFVSDSTVHSRDWRREHRSSCSAEESCAEESDDGHNNPSIVSLVRDSSVHTPVRMYKHRDSCGTGESDTEDCRGWKSAQNLAATSSPPLIDFSPQASPAPLIEFSPLSFPACRFMEGMVMPTLPMTHDGDGDKDANDPFLGPPKHGHTWYMSDYTLAPPPCFADFYQPNGRDGSRSPSPTPGPRAAAGNGRRLRPMPPPGLKFPRGRYHQVRLTENHNYKFPQVCDEDDEALIEVSEAADLGGAST</sequence>
<evidence type="ECO:0000256" key="1">
    <source>
        <dbReference type="SAM" id="MobiDB-lite"/>
    </source>
</evidence>
<feature type="compositionally biased region" description="Acidic residues" evidence="1">
    <location>
        <begin position="49"/>
        <end position="59"/>
    </location>
</feature>